<dbReference type="Pfam" id="PF00893">
    <property type="entry name" value="Multi_Drug_Res"/>
    <property type="match status" value="1"/>
</dbReference>
<proteinExistence type="inferred from homology"/>
<dbReference type="EMBL" id="AAIPPN010000005">
    <property type="protein sequence ID" value="ECG8066796.1"/>
    <property type="molecule type" value="Genomic_DNA"/>
</dbReference>
<dbReference type="InterPro" id="IPR045324">
    <property type="entry name" value="Small_multidrug_res"/>
</dbReference>
<evidence type="ECO:0000256" key="2">
    <source>
        <dbReference type="ARBA" id="ARBA00022448"/>
    </source>
</evidence>
<feature type="transmembrane region" description="Helical" evidence="11">
    <location>
        <begin position="27"/>
        <end position="47"/>
    </location>
</feature>
<evidence type="ECO:0000313" key="12">
    <source>
        <dbReference type="EMBL" id="ECG8066796.1"/>
    </source>
</evidence>
<evidence type="ECO:0000256" key="6">
    <source>
        <dbReference type="ARBA" id="ARBA00023136"/>
    </source>
</evidence>
<feature type="transmembrane region" description="Helical" evidence="11">
    <location>
        <begin position="84"/>
        <end position="103"/>
    </location>
</feature>
<dbReference type="Gene3D" id="1.10.3730.20">
    <property type="match status" value="1"/>
</dbReference>
<comment type="function">
    <text evidence="7">Guanidinium ion exporter. Couples guanidinium export to the proton motive force, exchanging one guanidinium ion for two protons.</text>
</comment>
<keyword evidence="4 10" id="KW-0812">Transmembrane</keyword>
<comment type="subcellular location">
    <subcellularLocation>
        <location evidence="1 10">Cell membrane</location>
        <topology evidence="1 10">Multi-pass membrane protein</topology>
    </subcellularLocation>
</comment>
<evidence type="ECO:0000256" key="3">
    <source>
        <dbReference type="ARBA" id="ARBA00022475"/>
    </source>
</evidence>
<reference evidence="12" key="1">
    <citation type="submission" date="2019-07" db="EMBL/GenBank/DDBJ databases">
        <authorList>
            <consortium name="PulseNet: The National Subtyping Network for Foodborne Disease Surveillance"/>
            <person name="Tarr C.L."/>
            <person name="Trees E."/>
            <person name="Katz L.S."/>
            <person name="Carleton-Romer H.A."/>
            <person name="Stroika S."/>
            <person name="Kucerova Z."/>
            <person name="Roache K.F."/>
            <person name="Sabol A.L."/>
            <person name="Besser J."/>
            <person name="Gerner-Smidt P."/>
        </authorList>
    </citation>
    <scope>NUCLEOTIDE SEQUENCE</scope>
    <source>
        <strain evidence="12">PNUSAS081329</strain>
    </source>
</reference>
<evidence type="ECO:0000256" key="1">
    <source>
        <dbReference type="ARBA" id="ARBA00004651"/>
    </source>
</evidence>
<dbReference type="InterPro" id="IPR000390">
    <property type="entry name" value="Small_drug/metabolite_transptr"/>
</dbReference>
<dbReference type="GO" id="GO:1990961">
    <property type="term" value="P:xenobiotic detoxification by transmembrane export across the plasma membrane"/>
    <property type="evidence" value="ECO:0007669"/>
    <property type="project" value="UniProtKB-ARBA"/>
</dbReference>
<evidence type="ECO:0000256" key="8">
    <source>
        <dbReference type="ARBA" id="ARBA00038151"/>
    </source>
</evidence>
<dbReference type="AlphaFoldDB" id="A0A5Y2ZY13"/>
<evidence type="ECO:0000256" key="7">
    <source>
        <dbReference type="ARBA" id="ARBA00037615"/>
    </source>
</evidence>
<accession>A0A5Y2ZY13</accession>
<evidence type="ECO:0000256" key="9">
    <source>
        <dbReference type="ARBA" id="ARBA00039168"/>
    </source>
</evidence>
<evidence type="ECO:0000256" key="11">
    <source>
        <dbReference type="SAM" id="Phobius"/>
    </source>
</evidence>
<gene>
    <name evidence="12" type="ORF">FNG02_15085</name>
</gene>
<dbReference type="PANTHER" id="PTHR30561">
    <property type="entry name" value="SMR FAMILY PROTON-DEPENDENT DRUG EFFLUX TRANSPORTER SUGE"/>
    <property type="match status" value="1"/>
</dbReference>
<dbReference type="PANTHER" id="PTHR30561:SF0">
    <property type="entry name" value="GUANIDINIUM EXPORTER"/>
    <property type="match status" value="1"/>
</dbReference>
<evidence type="ECO:0000256" key="10">
    <source>
        <dbReference type="RuleBase" id="RU003942"/>
    </source>
</evidence>
<keyword evidence="5 11" id="KW-1133">Transmembrane helix</keyword>
<keyword evidence="6 11" id="KW-0472">Membrane</keyword>
<protein>
    <recommendedName>
        <fullName evidence="9">Guanidinium exporter</fullName>
    </recommendedName>
</protein>
<name>A0A5Y2ZY13_SALER</name>
<dbReference type="GO" id="GO:0005886">
    <property type="term" value="C:plasma membrane"/>
    <property type="evidence" value="ECO:0007669"/>
    <property type="project" value="UniProtKB-SubCell"/>
</dbReference>
<dbReference type="FunFam" id="1.10.3730.20:FF:000001">
    <property type="entry name" value="Quaternary ammonium compound resistance transporter SugE"/>
    <property type="match status" value="1"/>
</dbReference>
<feature type="transmembrane region" description="Helical" evidence="11">
    <location>
        <begin position="59"/>
        <end position="78"/>
    </location>
</feature>
<organism evidence="12">
    <name type="scientific">Salmonella enterica</name>
    <name type="common">Salmonella choleraesuis</name>
    <dbReference type="NCBI Taxonomy" id="28901"/>
    <lineage>
        <taxon>Bacteria</taxon>
        <taxon>Pseudomonadati</taxon>
        <taxon>Pseudomonadota</taxon>
        <taxon>Gammaproteobacteria</taxon>
        <taxon>Enterobacterales</taxon>
        <taxon>Enterobacteriaceae</taxon>
        <taxon>Salmonella</taxon>
    </lineage>
</organism>
<evidence type="ECO:0000256" key="5">
    <source>
        <dbReference type="ARBA" id="ARBA00022989"/>
    </source>
</evidence>
<sequence>MAWFYLFMAGVFEIVWAAAMKESQGFTRLIPSITTVFFMILSFGLLAVAMKNLPLGTSYTIWVGIGAVGAFIMGISLFGEAINAMRVIAALLIISGVILMKIATK</sequence>
<evidence type="ECO:0000256" key="4">
    <source>
        <dbReference type="ARBA" id="ARBA00022692"/>
    </source>
</evidence>
<comment type="caution">
    <text evidence="12">The sequence shown here is derived from an EMBL/GenBank/DDBJ whole genome shotgun (WGS) entry which is preliminary data.</text>
</comment>
<keyword evidence="2" id="KW-0813">Transport</keyword>
<dbReference type="SUPFAM" id="SSF103481">
    <property type="entry name" value="Multidrug resistance efflux transporter EmrE"/>
    <property type="match status" value="1"/>
</dbReference>
<keyword evidence="3" id="KW-1003">Cell membrane</keyword>
<comment type="similarity">
    <text evidence="8">Belongs to the drug/metabolite transporter (DMT) superfamily. Small multidrug resistance (SMR) (TC 2.A.7.1) family. Gdx/SugE subfamily.</text>
</comment>
<dbReference type="GO" id="GO:0022857">
    <property type="term" value="F:transmembrane transporter activity"/>
    <property type="evidence" value="ECO:0007669"/>
    <property type="project" value="InterPro"/>
</dbReference>
<dbReference type="InterPro" id="IPR037185">
    <property type="entry name" value="EmrE-like"/>
</dbReference>